<evidence type="ECO:0000313" key="2">
    <source>
        <dbReference type="EMBL" id="KAJ7758661.1"/>
    </source>
</evidence>
<reference evidence="2" key="1">
    <citation type="submission" date="2023-03" db="EMBL/GenBank/DDBJ databases">
        <title>Massive genome expansion in bonnet fungi (Mycena s.s.) driven by repeated elements and novel gene families across ecological guilds.</title>
        <authorList>
            <consortium name="Lawrence Berkeley National Laboratory"/>
            <person name="Harder C.B."/>
            <person name="Miyauchi S."/>
            <person name="Viragh M."/>
            <person name="Kuo A."/>
            <person name="Thoen E."/>
            <person name="Andreopoulos B."/>
            <person name="Lu D."/>
            <person name="Skrede I."/>
            <person name="Drula E."/>
            <person name="Henrissat B."/>
            <person name="Morin E."/>
            <person name="Kohler A."/>
            <person name="Barry K."/>
            <person name="LaButti K."/>
            <person name="Morin E."/>
            <person name="Salamov A."/>
            <person name="Lipzen A."/>
            <person name="Mereny Z."/>
            <person name="Hegedus B."/>
            <person name="Baldrian P."/>
            <person name="Stursova M."/>
            <person name="Weitz H."/>
            <person name="Taylor A."/>
            <person name="Grigoriev I.V."/>
            <person name="Nagy L.G."/>
            <person name="Martin F."/>
            <person name="Kauserud H."/>
        </authorList>
    </citation>
    <scope>NUCLEOTIDE SEQUENCE</scope>
    <source>
        <strain evidence="2">CBHHK182m</strain>
    </source>
</reference>
<protein>
    <submittedName>
        <fullName evidence="2">Uncharacterized protein</fullName>
    </submittedName>
</protein>
<comment type="caution">
    <text evidence="2">The sequence shown here is derived from an EMBL/GenBank/DDBJ whole genome shotgun (WGS) entry which is preliminary data.</text>
</comment>
<keyword evidence="3" id="KW-1185">Reference proteome</keyword>
<feature type="region of interest" description="Disordered" evidence="1">
    <location>
        <begin position="23"/>
        <end position="51"/>
    </location>
</feature>
<name>A0AAD7NGA3_9AGAR</name>
<gene>
    <name evidence="2" type="ORF">B0H16DRAFT_1535237</name>
</gene>
<dbReference type="AlphaFoldDB" id="A0AAD7NGA3"/>
<sequence length="278" mass="29921">MVSPRQPLRDRCNVLLRVSTDCQPTSTKAKLPPNLISSAGNTPPVTSQKRLSRMLPAPPPPLPVLTPSALEAPCDDDGPRQFIPHLYLSSSTSPEALPTGAWTHVLRIVPASKAHRAGTSTITDATVGSPQILELYVGSNENKRALPLQKRHLLVARDFLALALPYYASANPVEDLLPSPRAGSDYASPHSLLWSPPPAPRFPTDPVRVLLVGPPRALLAISLTYIAYASECSVEHVMQCVVDEAEDHESCELLGADARMGLGDEDMKVLESLAKKGL</sequence>
<organism evidence="2 3">
    <name type="scientific">Mycena metata</name>
    <dbReference type="NCBI Taxonomy" id="1033252"/>
    <lineage>
        <taxon>Eukaryota</taxon>
        <taxon>Fungi</taxon>
        <taxon>Dikarya</taxon>
        <taxon>Basidiomycota</taxon>
        <taxon>Agaricomycotina</taxon>
        <taxon>Agaricomycetes</taxon>
        <taxon>Agaricomycetidae</taxon>
        <taxon>Agaricales</taxon>
        <taxon>Marasmiineae</taxon>
        <taxon>Mycenaceae</taxon>
        <taxon>Mycena</taxon>
    </lineage>
</organism>
<dbReference type="Proteomes" id="UP001215598">
    <property type="component" value="Unassembled WGS sequence"/>
</dbReference>
<dbReference type="EMBL" id="JARKIB010000041">
    <property type="protein sequence ID" value="KAJ7758661.1"/>
    <property type="molecule type" value="Genomic_DNA"/>
</dbReference>
<feature type="compositionally biased region" description="Polar residues" evidence="1">
    <location>
        <begin position="35"/>
        <end position="49"/>
    </location>
</feature>
<proteinExistence type="predicted"/>
<evidence type="ECO:0000256" key="1">
    <source>
        <dbReference type="SAM" id="MobiDB-lite"/>
    </source>
</evidence>
<accession>A0AAD7NGA3</accession>
<evidence type="ECO:0000313" key="3">
    <source>
        <dbReference type="Proteomes" id="UP001215598"/>
    </source>
</evidence>